<dbReference type="PROSITE" id="PS50181">
    <property type="entry name" value="FBOX"/>
    <property type="match status" value="1"/>
</dbReference>
<dbReference type="PANTHER" id="PTHR31672:SF13">
    <property type="entry name" value="F-BOX PROTEIN CPR30-LIKE"/>
    <property type="match status" value="1"/>
</dbReference>
<accession>A0A5D2FGI5</accession>
<dbReference type="EMBL" id="CM017696">
    <property type="protein sequence ID" value="TYH03649.1"/>
    <property type="molecule type" value="Genomic_DNA"/>
</dbReference>
<feature type="compositionally biased region" description="Polar residues" evidence="1">
    <location>
        <begin position="1"/>
        <end position="10"/>
    </location>
</feature>
<reference evidence="3 4" key="1">
    <citation type="submission" date="2019-06" db="EMBL/GenBank/DDBJ databases">
        <title>WGS assembly of Gossypium darwinii.</title>
        <authorList>
            <person name="Chen Z.J."/>
            <person name="Sreedasyam A."/>
            <person name="Ando A."/>
            <person name="Song Q."/>
            <person name="De L."/>
            <person name="Hulse-Kemp A."/>
            <person name="Ding M."/>
            <person name="Ye W."/>
            <person name="Kirkbride R."/>
            <person name="Jenkins J."/>
            <person name="Plott C."/>
            <person name="Lovell J."/>
            <person name="Lin Y.-M."/>
            <person name="Vaughn R."/>
            <person name="Liu B."/>
            <person name="Li W."/>
            <person name="Simpson S."/>
            <person name="Scheffler B."/>
            <person name="Saski C."/>
            <person name="Grover C."/>
            <person name="Hu G."/>
            <person name="Conover J."/>
            <person name="Carlson J."/>
            <person name="Shu S."/>
            <person name="Boston L."/>
            <person name="Williams M."/>
            <person name="Peterson D."/>
            <person name="Mcgee K."/>
            <person name="Jones D."/>
            <person name="Wendel J."/>
            <person name="Stelly D."/>
            <person name="Grimwood J."/>
            <person name="Schmutz J."/>
        </authorList>
    </citation>
    <scope>NUCLEOTIDE SEQUENCE [LARGE SCALE GENOMIC DNA]</scope>
    <source>
        <strain evidence="3">1808015.09</strain>
    </source>
</reference>
<feature type="region of interest" description="Disordered" evidence="1">
    <location>
        <begin position="1"/>
        <end position="79"/>
    </location>
</feature>
<dbReference type="Pfam" id="PF00646">
    <property type="entry name" value="F-box"/>
    <property type="match status" value="1"/>
</dbReference>
<feature type="compositionally biased region" description="Polar residues" evidence="1">
    <location>
        <begin position="56"/>
        <end position="79"/>
    </location>
</feature>
<dbReference type="InterPro" id="IPR006527">
    <property type="entry name" value="F-box-assoc_dom_typ1"/>
</dbReference>
<proteinExistence type="predicted"/>
<evidence type="ECO:0000256" key="1">
    <source>
        <dbReference type="SAM" id="MobiDB-lite"/>
    </source>
</evidence>
<keyword evidence="4" id="KW-1185">Reference proteome</keyword>
<dbReference type="Gene3D" id="1.20.1280.50">
    <property type="match status" value="1"/>
</dbReference>
<feature type="compositionally biased region" description="Low complexity" evidence="1">
    <location>
        <begin position="19"/>
        <end position="31"/>
    </location>
</feature>
<dbReference type="Proteomes" id="UP000323506">
    <property type="component" value="Chromosome A09"/>
</dbReference>
<dbReference type="SMART" id="SM00256">
    <property type="entry name" value="FBOX"/>
    <property type="match status" value="1"/>
</dbReference>
<dbReference type="InterPro" id="IPR050796">
    <property type="entry name" value="SCF_F-box_component"/>
</dbReference>
<evidence type="ECO:0000313" key="3">
    <source>
        <dbReference type="EMBL" id="TYH03649.1"/>
    </source>
</evidence>
<dbReference type="InterPro" id="IPR001810">
    <property type="entry name" value="F-box_dom"/>
</dbReference>
<feature type="compositionally biased region" description="Polar residues" evidence="1">
    <location>
        <begin position="32"/>
        <end position="48"/>
    </location>
</feature>
<organism evidence="3 4">
    <name type="scientific">Gossypium darwinii</name>
    <name type="common">Darwin's cotton</name>
    <name type="synonym">Gossypium barbadense var. darwinii</name>
    <dbReference type="NCBI Taxonomy" id="34276"/>
    <lineage>
        <taxon>Eukaryota</taxon>
        <taxon>Viridiplantae</taxon>
        <taxon>Streptophyta</taxon>
        <taxon>Embryophyta</taxon>
        <taxon>Tracheophyta</taxon>
        <taxon>Spermatophyta</taxon>
        <taxon>Magnoliopsida</taxon>
        <taxon>eudicotyledons</taxon>
        <taxon>Gunneridae</taxon>
        <taxon>Pentapetalae</taxon>
        <taxon>rosids</taxon>
        <taxon>malvids</taxon>
        <taxon>Malvales</taxon>
        <taxon>Malvaceae</taxon>
        <taxon>Malvoideae</taxon>
        <taxon>Gossypium</taxon>
    </lineage>
</organism>
<name>A0A5D2FGI5_GOSDA</name>
<dbReference type="AlphaFoldDB" id="A0A5D2FGI5"/>
<dbReference type="SUPFAM" id="SSF81383">
    <property type="entry name" value="F-box domain"/>
    <property type="match status" value="1"/>
</dbReference>
<evidence type="ECO:0000313" key="4">
    <source>
        <dbReference type="Proteomes" id="UP000323506"/>
    </source>
</evidence>
<evidence type="ECO:0000259" key="2">
    <source>
        <dbReference type="PROSITE" id="PS50181"/>
    </source>
</evidence>
<dbReference type="InterPro" id="IPR036047">
    <property type="entry name" value="F-box-like_dom_sf"/>
</dbReference>
<dbReference type="CDD" id="cd22157">
    <property type="entry name" value="F-box_AtFBW1-like"/>
    <property type="match status" value="1"/>
</dbReference>
<dbReference type="EMBL" id="CM017696">
    <property type="protein sequence ID" value="TYH03650.1"/>
    <property type="molecule type" value="Genomic_DNA"/>
</dbReference>
<dbReference type="InterPro" id="IPR017451">
    <property type="entry name" value="F-box-assoc_interact_dom"/>
</dbReference>
<gene>
    <name evidence="3" type="ORF">ES288_A09G236100v1</name>
</gene>
<sequence length="447" mass="51279">MLHSSVTVIRTNKFREMENQNQEPTPTQPNQRLGSPSQELPSTSSNEQTQKRNRPESPQNESNDSAQSPKRSRNGSLPTPSFPQEIIFEILSNLPVKSLLRFRCVSKPWKSLIADNFFIKKHLKRTQNDPEFSKKRVLINTSSIQTGSSIKSCSLKSIFEDPNVNTTEIEYPSKKASRYDWIVGSCNGLICIAIREDTVLLLNPTLRVSKRLPDLGFKKRRGCYTVYGFGFDASVDDYKVVRVFCYQSKGFEDGYESIVRVYSMRTNCWRRIQDFPFGVPFSEAGKHVDGTLNWAVLSRHYRDFSCTIVSLDLAQETYKEVTQPCYGNGAGERILGVLDGCLCVLCSYGRLYAEVWVMKEYGKRESWTKLVTIPYTPIPGYEMFLTPLSVSKSGEILLRFEVNMLLYNPEKNMFRIPMFPYDAFSYIDQQEVYEESLVSPTVVNQHR</sequence>
<feature type="domain" description="F-box" evidence="2">
    <location>
        <begin position="76"/>
        <end position="122"/>
    </location>
</feature>
<dbReference type="NCBIfam" id="TIGR01640">
    <property type="entry name" value="F_box_assoc_1"/>
    <property type="match status" value="1"/>
</dbReference>
<protein>
    <recommendedName>
        <fullName evidence="2">F-box domain-containing protein</fullName>
    </recommendedName>
</protein>
<dbReference type="Pfam" id="PF07734">
    <property type="entry name" value="FBA_1"/>
    <property type="match status" value="1"/>
</dbReference>
<dbReference type="PANTHER" id="PTHR31672">
    <property type="entry name" value="BNACNNG10540D PROTEIN"/>
    <property type="match status" value="1"/>
</dbReference>